<dbReference type="InterPro" id="IPR015424">
    <property type="entry name" value="PyrdxlP-dep_Trfase"/>
</dbReference>
<evidence type="ECO:0000256" key="5">
    <source>
        <dbReference type="ARBA" id="ARBA00023239"/>
    </source>
</evidence>
<evidence type="ECO:0000256" key="4">
    <source>
        <dbReference type="ARBA" id="ARBA00022898"/>
    </source>
</evidence>
<feature type="domain" description="Orn/Lys/Arg decarboxylases family 1 pyridoxal-P attachment site" evidence="6">
    <location>
        <begin position="225"/>
        <end position="239"/>
    </location>
</feature>
<evidence type="ECO:0000256" key="2">
    <source>
        <dbReference type="ARBA" id="ARBA00010671"/>
    </source>
</evidence>
<gene>
    <name evidence="7" type="ORF">Osc7112_0617</name>
</gene>
<evidence type="ECO:0000313" key="8">
    <source>
        <dbReference type="Proteomes" id="UP000010478"/>
    </source>
</evidence>
<dbReference type="STRING" id="179408.Osc7112_0617"/>
<accession>K9VD88</accession>
<keyword evidence="5 7" id="KW-0456">Lyase</keyword>
<dbReference type="PANTHER" id="PTHR43277">
    <property type="entry name" value="ARGININE DECARBOXYLASE"/>
    <property type="match status" value="1"/>
</dbReference>
<reference evidence="7 8" key="1">
    <citation type="submission" date="2012-05" db="EMBL/GenBank/DDBJ databases">
        <title>Finished chromosome of genome of Oscillatoria sp. PCC 7112.</title>
        <authorList>
            <consortium name="US DOE Joint Genome Institute"/>
            <person name="Gugger M."/>
            <person name="Coursin T."/>
            <person name="Rippka R."/>
            <person name="Tandeau De Marsac N."/>
            <person name="Huntemann M."/>
            <person name="Wei C.-L."/>
            <person name="Han J."/>
            <person name="Detter J.C."/>
            <person name="Han C."/>
            <person name="Tapia R."/>
            <person name="Davenport K."/>
            <person name="Daligault H."/>
            <person name="Erkkila T."/>
            <person name="Gu W."/>
            <person name="Munk A.C.C."/>
            <person name="Teshima H."/>
            <person name="Xu Y."/>
            <person name="Chain P."/>
            <person name="Chen A."/>
            <person name="Krypides N."/>
            <person name="Mavromatis K."/>
            <person name="Markowitz V."/>
            <person name="Szeto E."/>
            <person name="Ivanova N."/>
            <person name="Mikhailova N."/>
            <person name="Ovchinnikova G."/>
            <person name="Pagani I."/>
            <person name="Pati A."/>
            <person name="Goodwin L."/>
            <person name="Peters L."/>
            <person name="Pitluck S."/>
            <person name="Woyke T."/>
            <person name="Kerfeld C."/>
        </authorList>
    </citation>
    <scope>NUCLEOTIDE SEQUENCE [LARGE SCALE GENOMIC DNA]</scope>
    <source>
        <strain evidence="7 8">PCC 7112</strain>
    </source>
</reference>
<protein>
    <submittedName>
        <fullName evidence="7">Arginine decarboxylase</fullName>
        <ecNumber evidence="7">4.1.1.19</ecNumber>
    </submittedName>
</protein>
<dbReference type="EC" id="4.1.1.19" evidence="7"/>
<evidence type="ECO:0000313" key="7">
    <source>
        <dbReference type="EMBL" id="AFZ05210.1"/>
    </source>
</evidence>
<dbReference type="HOGENOM" id="CLU_025925_2_0_3"/>
<comment type="similarity">
    <text evidence="2">Belongs to the Orn/Lys/Arg decarboxylase class-I family.</text>
</comment>
<dbReference type="AlphaFoldDB" id="K9VD88"/>
<dbReference type="Gene3D" id="3.40.640.10">
    <property type="entry name" value="Type I PLP-dependent aspartate aminotransferase-like (Major domain)"/>
    <property type="match status" value="1"/>
</dbReference>
<dbReference type="SUPFAM" id="SSF53383">
    <property type="entry name" value="PLP-dependent transferases"/>
    <property type="match status" value="1"/>
</dbReference>
<dbReference type="PANTHER" id="PTHR43277:SF4">
    <property type="entry name" value="ARGININE DECARBOXYLASE"/>
    <property type="match status" value="1"/>
</dbReference>
<dbReference type="SUPFAM" id="SSF55904">
    <property type="entry name" value="Ornithine decarboxylase C-terminal domain"/>
    <property type="match status" value="1"/>
</dbReference>
<dbReference type="EMBL" id="CP003614">
    <property type="protein sequence ID" value="AFZ05210.1"/>
    <property type="molecule type" value="Genomic_DNA"/>
</dbReference>
<keyword evidence="3" id="KW-0210">Decarboxylase</keyword>
<dbReference type="InterPro" id="IPR000310">
    <property type="entry name" value="Orn/Lys/Arg_deCO2ase_major_dom"/>
</dbReference>
<dbReference type="RefSeq" id="WP_015174541.1">
    <property type="nucleotide sequence ID" value="NC_019729.1"/>
</dbReference>
<dbReference type="CDD" id="cd00615">
    <property type="entry name" value="Orn_deC_like"/>
    <property type="match status" value="1"/>
</dbReference>
<dbReference type="Pfam" id="PF01276">
    <property type="entry name" value="OKR_DC_1"/>
    <property type="match status" value="1"/>
</dbReference>
<comment type="cofactor">
    <cofactor evidence="1">
        <name>pyridoxal 5'-phosphate</name>
        <dbReference type="ChEBI" id="CHEBI:597326"/>
    </cofactor>
</comment>
<dbReference type="GO" id="GO:0008792">
    <property type="term" value="F:arginine decarboxylase activity"/>
    <property type="evidence" value="ECO:0007669"/>
    <property type="project" value="UniProtKB-EC"/>
</dbReference>
<dbReference type="InterPro" id="IPR015421">
    <property type="entry name" value="PyrdxlP-dep_Trfase_major"/>
</dbReference>
<dbReference type="KEGG" id="oni:Osc7112_0617"/>
<dbReference type="InterPro" id="IPR036633">
    <property type="entry name" value="Prn/Lys/Arg_de-COase_C_sf"/>
</dbReference>
<dbReference type="InterPro" id="IPR008286">
    <property type="entry name" value="Prn/Lys/Arg_de-COase_C"/>
</dbReference>
<dbReference type="PATRIC" id="fig|179408.3.peg.771"/>
<dbReference type="Gene3D" id="3.90.100.10">
    <property type="entry name" value="Orn/Lys/Arg decarboxylase, C-terminal domain"/>
    <property type="match status" value="1"/>
</dbReference>
<evidence type="ECO:0000259" key="6">
    <source>
        <dbReference type="PROSITE" id="PS00703"/>
    </source>
</evidence>
<dbReference type="PROSITE" id="PS00703">
    <property type="entry name" value="OKR_DC_1"/>
    <property type="match status" value="1"/>
</dbReference>
<keyword evidence="4" id="KW-0663">Pyridoxal phosphate</keyword>
<proteinExistence type="inferred from homology"/>
<dbReference type="Proteomes" id="UP000010478">
    <property type="component" value="Chromosome"/>
</dbReference>
<sequence>MSAANSQQQTPLLDALRDRTNHPHAPFYAPGHKRGQGISQPLIDLFGAAVFRSDLPELPELDNLFNPESAIAEAQYLAAEAFGAQSTRFLANGSTCGIIAAILANCGPGDKIILPRNIHSSAISGLILSGAIPIFVNPEYNPDWDIANSITPEATASALEQHPDAKAVMIVYPTYHGVCGDLRAIAQITHQYNIPLLVDEAHGAHFNFHPNLPEPALSAGADLTVQSIHKTLGAMTQASMLHVKGDRIDIQKLNKALQLVQSTSPSYLLLASLDAARQQMALHGKELMAQTLQLAEKARSRLSQIPGLSVLEPLNTPGFAALDRTRLTVKVSDLGITGFAADEILHSQLGVTAELPMPQHLTFIISLGNTESDIDNLVKACTLLEATSDTIVNKPFMGGQDAHPTRNLMCCGTGILPVIESGTGILPVIESGTGILPVIESGTGILPVIKSGTGILPVIESGTGILPVLENRAISQLKGRSQKEDEILSFPRFSPPPLSPREAFFFPAETVPADKAVDRLCAELICPYPPGIPVLMPGEIITPAAVDYLQQILAAGGKITGCSDPGLQTLKVVRQ</sequence>
<keyword evidence="8" id="KW-1185">Reference proteome</keyword>
<organism evidence="7 8">
    <name type="scientific">Phormidium nigroviride PCC 7112</name>
    <dbReference type="NCBI Taxonomy" id="179408"/>
    <lineage>
        <taxon>Bacteria</taxon>
        <taxon>Bacillati</taxon>
        <taxon>Cyanobacteriota</taxon>
        <taxon>Cyanophyceae</taxon>
        <taxon>Oscillatoriophycideae</taxon>
        <taxon>Oscillatoriales</taxon>
        <taxon>Oscillatoriaceae</taxon>
        <taxon>Phormidium</taxon>
    </lineage>
</organism>
<name>K9VD88_9CYAN</name>
<dbReference type="eggNOG" id="COG1982">
    <property type="taxonomic scope" value="Bacteria"/>
</dbReference>
<evidence type="ECO:0000256" key="3">
    <source>
        <dbReference type="ARBA" id="ARBA00022793"/>
    </source>
</evidence>
<evidence type="ECO:0000256" key="1">
    <source>
        <dbReference type="ARBA" id="ARBA00001933"/>
    </source>
</evidence>
<dbReference type="Pfam" id="PF03711">
    <property type="entry name" value="OKR_DC_1_C"/>
    <property type="match status" value="1"/>
</dbReference>
<dbReference type="InterPro" id="IPR052357">
    <property type="entry name" value="Orn_Lys_Arg_decarboxylase-I"/>
</dbReference>